<dbReference type="GO" id="GO:0051301">
    <property type="term" value="P:cell division"/>
    <property type="evidence" value="ECO:0007669"/>
    <property type="project" value="UniProtKB-KW"/>
</dbReference>
<feature type="region of interest" description="Disordered" evidence="1">
    <location>
        <begin position="68"/>
        <end position="90"/>
    </location>
</feature>
<dbReference type="SUPFAM" id="SSF102829">
    <property type="entry name" value="Cell division protein ZapA-like"/>
    <property type="match status" value="1"/>
</dbReference>
<keyword evidence="2" id="KW-0132">Cell division</keyword>
<evidence type="ECO:0000313" key="2">
    <source>
        <dbReference type="EMBL" id="MEK8052573.1"/>
    </source>
</evidence>
<dbReference type="Gene3D" id="1.20.5.50">
    <property type="match status" value="1"/>
</dbReference>
<dbReference type="EMBL" id="JBBUTH010000009">
    <property type="protein sequence ID" value="MEK8052573.1"/>
    <property type="molecule type" value="Genomic_DNA"/>
</dbReference>
<evidence type="ECO:0000313" key="3">
    <source>
        <dbReference type="Proteomes" id="UP001365405"/>
    </source>
</evidence>
<organism evidence="2 3">
    <name type="scientific">Pseudaquabacterium inlustre</name>
    <dbReference type="NCBI Taxonomy" id="2984192"/>
    <lineage>
        <taxon>Bacteria</taxon>
        <taxon>Pseudomonadati</taxon>
        <taxon>Pseudomonadota</taxon>
        <taxon>Betaproteobacteria</taxon>
        <taxon>Burkholderiales</taxon>
        <taxon>Sphaerotilaceae</taxon>
        <taxon>Pseudaquabacterium</taxon>
    </lineage>
</organism>
<dbReference type="Proteomes" id="UP001365405">
    <property type="component" value="Unassembled WGS sequence"/>
</dbReference>
<accession>A0ABU9CL73</accession>
<feature type="compositionally biased region" description="Low complexity" evidence="1">
    <location>
        <begin position="68"/>
        <end position="83"/>
    </location>
</feature>
<keyword evidence="3" id="KW-1185">Reference proteome</keyword>
<dbReference type="Gene3D" id="3.30.160.880">
    <property type="entry name" value="Cell division protein ZapA protomer, N-terminal domain"/>
    <property type="match status" value="1"/>
</dbReference>
<reference evidence="2 3" key="1">
    <citation type="submission" date="2024-04" db="EMBL/GenBank/DDBJ databases">
        <title>Novel species of the genus Ideonella isolated from streams.</title>
        <authorList>
            <person name="Lu H."/>
        </authorList>
    </citation>
    <scope>NUCLEOTIDE SEQUENCE [LARGE SCALE GENOMIC DNA]</scope>
    <source>
        <strain evidence="2 3">DXS22W</strain>
    </source>
</reference>
<sequence length="110" mass="11662">MKQIEATILGQSYMLACPPDGERLLRDAVAIVDREMSAIRDAGKVKARERIAVLTALNLAYQQAERAAAPTPVAAPTTPTTPADTGSTGIDLEPLIRRIDAALGDDGHLL</sequence>
<dbReference type="Pfam" id="PF05164">
    <property type="entry name" value="ZapA"/>
    <property type="match status" value="1"/>
</dbReference>
<dbReference type="RefSeq" id="WP_341412276.1">
    <property type="nucleotide sequence ID" value="NZ_JBBUTH010000009.1"/>
</dbReference>
<dbReference type="InterPro" id="IPR007838">
    <property type="entry name" value="Cell_div_ZapA-like"/>
</dbReference>
<gene>
    <name evidence="2" type="ORF">AACH10_20140</name>
</gene>
<protein>
    <submittedName>
        <fullName evidence="2">Cell division protein ZapA</fullName>
    </submittedName>
</protein>
<dbReference type="InterPro" id="IPR036192">
    <property type="entry name" value="Cell_div_ZapA-like_sf"/>
</dbReference>
<name>A0ABU9CL73_9BURK</name>
<dbReference type="InterPro" id="IPR042233">
    <property type="entry name" value="Cell_div_ZapA_N"/>
</dbReference>
<proteinExistence type="predicted"/>
<keyword evidence="2" id="KW-0131">Cell cycle</keyword>
<comment type="caution">
    <text evidence="2">The sequence shown here is derived from an EMBL/GenBank/DDBJ whole genome shotgun (WGS) entry which is preliminary data.</text>
</comment>
<evidence type="ECO:0000256" key="1">
    <source>
        <dbReference type="SAM" id="MobiDB-lite"/>
    </source>
</evidence>